<feature type="domain" description="Helix-turn-helix" evidence="1">
    <location>
        <begin position="11"/>
        <end position="65"/>
    </location>
</feature>
<dbReference type="EMBL" id="VZZJ01000045">
    <property type="protein sequence ID" value="KAB1068836.1"/>
    <property type="molecule type" value="Genomic_DNA"/>
</dbReference>
<keyword evidence="3" id="KW-1185">Reference proteome</keyword>
<dbReference type="InterPro" id="IPR041657">
    <property type="entry name" value="HTH_17"/>
</dbReference>
<dbReference type="SUPFAM" id="SSF46955">
    <property type="entry name" value="Putative DNA-binding domain"/>
    <property type="match status" value="1"/>
</dbReference>
<dbReference type="Proteomes" id="UP000441523">
    <property type="component" value="Unassembled WGS sequence"/>
</dbReference>
<proteinExistence type="predicted"/>
<evidence type="ECO:0000259" key="1">
    <source>
        <dbReference type="Pfam" id="PF12728"/>
    </source>
</evidence>
<evidence type="ECO:0000313" key="2">
    <source>
        <dbReference type="EMBL" id="KAB1068836.1"/>
    </source>
</evidence>
<dbReference type="InterPro" id="IPR009061">
    <property type="entry name" value="DNA-bd_dom_put_sf"/>
</dbReference>
<organism evidence="2 3">
    <name type="scientific">Methylobacterium planeticum</name>
    <dbReference type="NCBI Taxonomy" id="2615211"/>
    <lineage>
        <taxon>Bacteria</taxon>
        <taxon>Pseudomonadati</taxon>
        <taxon>Pseudomonadota</taxon>
        <taxon>Alphaproteobacteria</taxon>
        <taxon>Hyphomicrobiales</taxon>
        <taxon>Methylobacteriaceae</taxon>
        <taxon>Methylobacterium</taxon>
    </lineage>
</organism>
<comment type="caution">
    <text evidence="2">The sequence shown here is derived from an EMBL/GenBank/DDBJ whole genome shotgun (WGS) entry which is preliminary data.</text>
</comment>
<name>A0A6N6MHB8_9HYPH</name>
<dbReference type="AlphaFoldDB" id="A0A6N6MHB8"/>
<dbReference type="Pfam" id="PF12728">
    <property type="entry name" value="HTH_17"/>
    <property type="match status" value="1"/>
</dbReference>
<accession>A0A6N6MHB8</accession>
<evidence type="ECO:0000313" key="3">
    <source>
        <dbReference type="Proteomes" id="UP000441523"/>
    </source>
</evidence>
<sequence length="73" mass="8115">MERQSAGNVRWLRPREISDRLGVSLACLSKWRTEGKGPAFVKLGGERGAIRYSEADLEAFLDARRRASAPRAA</sequence>
<reference evidence="2 3" key="1">
    <citation type="submission" date="2019-09" db="EMBL/GenBank/DDBJ databases">
        <title>YIM 132548 draft genome.</title>
        <authorList>
            <person name="Jiang L."/>
        </authorList>
    </citation>
    <scope>NUCLEOTIDE SEQUENCE [LARGE SCALE GENOMIC DNA]</scope>
    <source>
        <strain evidence="2 3">YIM 132548</strain>
    </source>
</reference>
<protein>
    <submittedName>
        <fullName evidence="2">Helix-turn-helix domain-containing protein</fullName>
    </submittedName>
</protein>
<gene>
    <name evidence="2" type="ORF">F6X51_26310</name>
</gene>